<proteinExistence type="predicted"/>
<dbReference type="PANTHER" id="PTHR43235">
    <property type="entry name" value="GLUTAMINE AMIDOTRANSFERASE PB2B2.05-RELATED"/>
    <property type="match status" value="1"/>
</dbReference>
<dbReference type="InterPro" id="IPR044668">
    <property type="entry name" value="PuuD-like"/>
</dbReference>
<dbReference type="Gramene" id="PHT78224">
    <property type="protein sequence ID" value="PHT78224"/>
    <property type="gene ID" value="T459_16276"/>
</dbReference>
<reference evidence="2 3" key="1">
    <citation type="journal article" date="2014" name="Nat. Genet.">
        <title>Genome sequence of the hot pepper provides insights into the evolution of pungency in Capsicum species.</title>
        <authorList>
            <person name="Kim S."/>
            <person name="Park M."/>
            <person name="Yeom S.I."/>
            <person name="Kim Y.M."/>
            <person name="Lee J.M."/>
            <person name="Lee H.A."/>
            <person name="Seo E."/>
            <person name="Choi J."/>
            <person name="Cheong K."/>
            <person name="Kim K.T."/>
            <person name="Jung K."/>
            <person name="Lee G.W."/>
            <person name="Oh S.K."/>
            <person name="Bae C."/>
            <person name="Kim S.B."/>
            <person name="Lee H.Y."/>
            <person name="Kim S.Y."/>
            <person name="Kim M.S."/>
            <person name="Kang B.C."/>
            <person name="Jo Y.D."/>
            <person name="Yang H.B."/>
            <person name="Jeong H.J."/>
            <person name="Kang W.H."/>
            <person name="Kwon J.K."/>
            <person name="Shin C."/>
            <person name="Lim J.Y."/>
            <person name="Park J.H."/>
            <person name="Huh J.H."/>
            <person name="Kim J.S."/>
            <person name="Kim B.D."/>
            <person name="Cohen O."/>
            <person name="Paran I."/>
            <person name="Suh M.C."/>
            <person name="Lee S.B."/>
            <person name="Kim Y.K."/>
            <person name="Shin Y."/>
            <person name="Noh S.J."/>
            <person name="Park J."/>
            <person name="Seo Y.S."/>
            <person name="Kwon S.Y."/>
            <person name="Kim H.A."/>
            <person name="Park J.M."/>
            <person name="Kim H.J."/>
            <person name="Choi S.B."/>
            <person name="Bosland P.W."/>
            <person name="Reeves G."/>
            <person name="Jo S.H."/>
            <person name="Lee B.W."/>
            <person name="Cho H.T."/>
            <person name="Choi H.S."/>
            <person name="Lee M.S."/>
            <person name="Yu Y."/>
            <person name="Do Choi Y."/>
            <person name="Park B.S."/>
            <person name="van Deynze A."/>
            <person name="Ashrafi H."/>
            <person name="Hill T."/>
            <person name="Kim W.T."/>
            <person name="Pai H.S."/>
            <person name="Ahn H.K."/>
            <person name="Yeam I."/>
            <person name="Giovannoni J.J."/>
            <person name="Rose J.K."/>
            <person name="Sorensen I."/>
            <person name="Lee S.J."/>
            <person name="Kim R.W."/>
            <person name="Choi I.Y."/>
            <person name="Choi B.S."/>
            <person name="Lim J.S."/>
            <person name="Lee Y.H."/>
            <person name="Choi D."/>
        </authorList>
    </citation>
    <scope>NUCLEOTIDE SEQUENCE [LARGE SCALE GENOMIC DNA]</scope>
    <source>
        <strain evidence="3">cv. CM334</strain>
    </source>
</reference>
<evidence type="ECO:0000256" key="1">
    <source>
        <dbReference type="SAM" id="MobiDB-lite"/>
    </source>
</evidence>
<evidence type="ECO:0000313" key="2">
    <source>
        <dbReference type="EMBL" id="PHT78224.1"/>
    </source>
</evidence>
<feature type="region of interest" description="Disordered" evidence="1">
    <location>
        <begin position="120"/>
        <end position="141"/>
    </location>
</feature>
<sequence length="153" mass="17410">MNEEKEGLARKVMEKMTMEQPSDLKSFYNMMGQICSKVLERKLQDLISLDEEFWSFCMSGLHGFSINTVYTAIPSGILVFLDQCCTRFHWCFSMAYGCGTMQYMSQLHQNLPKKSENGHFNLTNDASSDSESSDGEENDDSIVIHVDNFSEIG</sequence>
<name>A0A2G2Z8D1_CAPAN</name>
<dbReference type="STRING" id="4072.A0A2G2Z8D1"/>
<dbReference type="GO" id="GO:0016811">
    <property type="term" value="F:hydrolase activity, acting on carbon-nitrogen (but not peptide) bonds, in linear amides"/>
    <property type="evidence" value="ECO:0007669"/>
    <property type="project" value="InterPro"/>
</dbReference>
<gene>
    <name evidence="2" type="ORF">T459_16276</name>
</gene>
<comment type="caution">
    <text evidence="2">The sequence shown here is derived from an EMBL/GenBank/DDBJ whole genome shotgun (WGS) entry which is preliminary data.</text>
</comment>
<dbReference type="EMBL" id="AYRZ02000006">
    <property type="protein sequence ID" value="PHT78224.1"/>
    <property type="molecule type" value="Genomic_DNA"/>
</dbReference>
<keyword evidence="3" id="KW-1185">Reference proteome</keyword>
<dbReference type="AlphaFoldDB" id="A0A2G2Z8D1"/>
<feature type="compositionally biased region" description="Acidic residues" evidence="1">
    <location>
        <begin position="131"/>
        <end position="140"/>
    </location>
</feature>
<dbReference type="Proteomes" id="UP000222542">
    <property type="component" value="Unassembled WGS sequence"/>
</dbReference>
<dbReference type="PANTHER" id="PTHR43235:SF1">
    <property type="entry name" value="GLUTAMINE AMIDOTRANSFERASE PB2B2.05-RELATED"/>
    <property type="match status" value="1"/>
</dbReference>
<evidence type="ECO:0000313" key="3">
    <source>
        <dbReference type="Proteomes" id="UP000222542"/>
    </source>
</evidence>
<reference evidence="2 3" key="2">
    <citation type="journal article" date="2017" name="Genome Biol.">
        <title>New reference genome sequences of hot pepper reveal the massive evolution of plant disease-resistance genes by retroduplication.</title>
        <authorList>
            <person name="Kim S."/>
            <person name="Park J."/>
            <person name="Yeom S.I."/>
            <person name="Kim Y.M."/>
            <person name="Seo E."/>
            <person name="Kim K.T."/>
            <person name="Kim M.S."/>
            <person name="Lee J.M."/>
            <person name="Cheong K."/>
            <person name="Shin H.S."/>
            <person name="Kim S.B."/>
            <person name="Han K."/>
            <person name="Lee J."/>
            <person name="Park M."/>
            <person name="Lee H.A."/>
            <person name="Lee H.Y."/>
            <person name="Lee Y."/>
            <person name="Oh S."/>
            <person name="Lee J.H."/>
            <person name="Choi E."/>
            <person name="Choi E."/>
            <person name="Lee S.E."/>
            <person name="Jeon J."/>
            <person name="Kim H."/>
            <person name="Choi G."/>
            <person name="Song H."/>
            <person name="Lee J."/>
            <person name="Lee S.C."/>
            <person name="Kwon J.K."/>
            <person name="Lee H.Y."/>
            <person name="Koo N."/>
            <person name="Hong Y."/>
            <person name="Kim R.W."/>
            <person name="Kang W.H."/>
            <person name="Huh J.H."/>
            <person name="Kang B.C."/>
            <person name="Yang T.J."/>
            <person name="Lee Y.H."/>
            <person name="Bennetzen J.L."/>
            <person name="Choi D."/>
        </authorList>
    </citation>
    <scope>NUCLEOTIDE SEQUENCE [LARGE SCALE GENOMIC DNA]</scope>
    <source>
        <strain evidence="3">cv. CM334</strain>
    </source>
</reference>
<protein>
    <submittedName>
        <fullName evidence="2">Uncharacterized protein</fullName>
    </submittedName>
</protein>
<organism evidence="2 3">
    <name type="scientific">Capsicum annuum</name>
    <name type="common">Capsicum pepper</name>
    <dbReference type="NCBI Taxonomy" id="4072"/>
    <lineage>
        <taxon>Eukaryota</taxon>
        <taxon>Viridiplantae</taxon>
        <taxon>Streptophyta</taxon>
        <taxon>Embryophyta</taxon>
        <taxon>Tracheophyta</taxon>
        <taxon>Spermatophyta</taxon>
        <taxon>Magnoliopsida</taxon>
        <taxon>eudicotyledons</taxon>
        <taxon>Gunneridae</taxon>
        <taxon>Pentapetalae</taxon>
        <taxon>asterids</taxon>
        <taxon>lamiids</taxon>
        <taxon>Solanales</taxon>
        <taxon>Solanaceae</taxon>
        <taxon>Solanoideae</taxon>
        <taxon>Capsiceae</taxon>
        <taxon>Capsicum</taxon>
    </lineage>
</organism>
<accession>A0A2G2Z8D1</accession>